<name>A0A6A6HUE9_9PLEO</name>
<dbReference type="Gene3D" id="3.90.1200.10">
    <property type="match status" value="1"/>
</dbReference>
<dbReference type="RefSeq" id="XP_033676392.1">
    <property type="nucleotide sequence ID" value="XM_033830452.1"/>
</dbReference>
<dbReference type="OrthoDB" id="2906425at2759"/>
<accession>A0A6A6HUE9</accession>
<dbReference type="EMBL" id="ML987212">
    <property type="protein sequence ID" value="KAF2241388.1"/>
    <property type="molecule type" value="Genomic_DNA"/>
</dbReference>
<gene>
    <name evidence="2" type="ORF">BU26DRAFT_525218</name>
</gene>
<protein>
    <recommendedName>
        <fullName evidence="1">Aminoglycoside phosphotransferase domain-containing protein</fullName>
    </recommendedName>
</protein>
<dbReference type="InterPro" id="IPR011009">
    <property type="entry name" value="Kinase-like_dom_sf"/>
</dbReference>
<evidence type="ECO:0000313" key="3">
    <source>
        <dbReference type="Proteomes" id="UP000800094"/>
    </source>
</evidence>
<reference evidence="2" key="1">
    <citation type="journal article" date="2020" name="Stud. Mycol.">
        <title>101 Dothideomycetes genomes: a test case for predicting lifestyles and emergence of pathogens.</title>
        <authorList>
            <person name="Haridas S."/>
            <person name="Albert R."/>
            <person name="Binder M."/>
            <person name="Bloem J."/>
            <person name="Labutti K."/>
            <person name="Salamov A."/>
            <person name="Andreopoulos B."/>
            <person name="Baker S."/>
            <person name="Barry K."/>
            <person name="Bills G."/>
            <person name="Bluhm B."/>
            <person name="Cannon C."/>
            <person name="Castanera R."/>
            <person name="Culley D."/>
            <person name="Daum C."/>
            <person name="Ezra D."/>
            <person name="Gonzalez J."/>
            <person name="Henrissat B."/>
            <person name="Kuo A."/>
            <person name="Liang C."/>
            <person name="Lipzen A."/>
            <person name="Lutzoni F."/>
            <person name="Magnuson J."/>
            <person name="Mondo S."/>
            <person name="Nolan M."/>
            <person name="Ohm R."/>
            <person name="Pangilinan J."/>
            <person name="Park H.-J."/>
            <person name="Ramirez L."/>
            <person name="Alfaro M."/>
            <person name="Sun H."/>
            <person name="Tritt A."/>
            <person name="Yoshinaga Y."/>
            <person name="Zwiers L.-H."/>
            <person name="Turgeon B."/>
            <person name="Goodwin S."/>
            <person name="Spatafora J."/>
            <person name="Crous P."/>
            <person name="Grigoriev I."/>
        </authorList>
    </citation>
    <scope>NUCLEOTIDE SEQUENCE</scope>
    <source>
        <strain evidence="2">CBS 122368</strain>
    </source>
</reference>
<dbReference type="GeneID" id="54583782"/>
<keyword evidence="3" id="KW-1185">Reference proteome</keyword>
<proteinExistence type="predicted"/>
<dbReference type="InterPro" id="IPR051678">
    <property type="entry name" value="AGP_Transferase"/>
</dbReference>
<feature type="domain" description="Aminoglycoside phosphotransferase" evidence="1">
    <location>
        <begin position="158"/>
        <end position="205"/>
    </location>
</feature>
<evidence type="ECO:0000313" key="2">
    <source>
        <dbReference type="EMBL" id="KAF2241388.1"/>
    </source>
</evidence>
<dbReference type="AlphaFoldDB" id="A0A6A6HUE9"/>
<organism evidence="2 3">
    <name type="scientific">Trematosphaeria pertusa</name>
    <dbReference type="NCBI Taxonomy" id="390896"/>
    <lineage>
        <taxon>Eukaryota</taxon>
        <taxon>Fungi</taxon>
        <taxon>Dikarya</taxon>
        <taxon>Ascomycota</taxon>
        <taxon>Pezizomycotina</taxon>
        <taxon>Dothideomycetes</taxon>
        <taxon>Pleosporomycetidae</taxon>
        <taxon>Pleosporales</taxon>
        <taxon>Massarineae</taxon>
        <taxon>Trematosphaeriaceae</taxon>
        <taxon>Trematosphaeria</taxon>
    </lineage>
</organism>
<dbReference type="InterPro" id="IPR002575">
    <property type="entry name" value="Aminoglycoside_PTrfase"/>
</dbReference>
<dbReference type="PANTHER" id="PTHR21310">
    <property type="entry name" value="AMINOGLYCOSIDE PHOSPHOTRANSFERASE-RELATED-RELATED"/>
    <property type="match status" value="1"/>
</dbReference>
<dbReference type="SUPFAM" id="SSF56112">
    <property type="entry name" value="Protein kinase-like (PK-like)"/>
    <property type="match status" value="1"/>
</dbReference>
<sequence>MASQEVFLYRSEAKSYFWTERTFIKRELPDAAGLPWLKQRFAVEAATLRLLSDQTSIPVPRLIAFGEDEYGRCYLETECIKGSVRGDMAADECRMPQLHHPSEAKSPCAACEGIVSANAERFVQEVVLPQLSRLKSRRTGLEGIVIPPRWVSHHDKREAWRVLESPQADFVFCHNDLVLHNMLFCTQTLKVLALVDMEDCGYFPPEVQQWKRDRTGQFGLYEDMDLVRRHIQLIGG</sequence>
<dbReference type="Pfam" id="PF01636">
    <property type="entry name" value="APH"/>
    <property type="match status" value="1"/>
</dbReference>
<dbReference type="Proteomes" id="UP000800094">
    <property type="component" value="Unassembled WGS sequence"/>
</dbReference>
<evidence type="ECO:0000259" key="1">
    <source>
        <dbReference type="Pfam" id="PF01636"/>
    </source>
</evidence>